<dbReference type="PANTHER" id="PTHR47153">
    <property type="entry name" value="LACTATE UTILIZATION PROTEIN B"/>
    <property type="match status" value="1"/>
</dbReference>
<dbReference type="GO" id="GO:0051539">
    <property type="term" value="F:4 iron, 4 sulfur cluster binding"/>
    <property type="evidence" value="ECO:0007669"/>
    <property type="project" value="UniProtKB-KW"/>
</dbReference>
<dbReference type="SUPFAM" id="SSF100950">
    <property type="entry name" value="NagB/RpiA/CoA transferase-like"/>
    <property type="match status" value="1"/>
</dbReference>
<dbReference type="STRING" id="370438.PTH_2234"/>
<dbReference type="SUPFAM" id="SSF54862">
    <property type="entry name" value="4Fe-4S ferredoxins"/>
    <property type="match status" value="1"/>
</dbReference>
<dbReference type="Gene3D" id="1.10.1060.10">
    <property type="entry name" value="Alpha-helical ferredoxin"/>
    <property type="match status" value="1"/>
</dbReference>
<feature type="domain" description="4Fe-4S ferredoxin-type" evidence="8">
    <location>
        <begin position="301"/>
        <end position="323"/>
    </location>
</feature>
<evidence type="ECO:0000256" key="1">
    <source>
        <dbReference type="ARBA" id="ARBA00022448"/>
    </source>
</evidence>
<dbReference type="PROSITE" id="PS51379">
    <property type="entry name" value="4FE4S_FER_2"/>
    <property type="match status" value="2"/>
</dbReference>
<evidence type="ECO:0000313" key="10">
    <source>
        <dbReference type="Proteomes" id="UP000006556"/>
    </source>
</evidence>
<dbReference type="eggNOG" id="COG0247">
    <property type="taxonomic scope" value="Bacteria"/>
</dbReference>
<dbReference type="Gene3D" id="3.40.50.10420">
    <property type="entry name" value="NagB/RpiA/CoA transferase-like"/>
    <property type="match status" value="1"/>
</dbReference>
<keyword evidence="3" id="KW-0479">Metal-binding</keyword>
<keyword evidence="6" id="KW-0408">Iron</keyword>
<dbReference type="GO" id="GO:0006089">
    <property type="term" value="P:lactate metabolic process"/>
    <property type="evidence" value="ECO:0007669"/>
    <property type="project" value="InterPro"/>
</dbReference>
<dbReference type="NCBIfam" id="NF045670">
    <property type="entry name" value="quin_L_LdhH"/>
    <property type="match status" value="1"/>
</dbReference>
<dbReference type="InterPro" id="IPR024185">
    <property type="entry name" value="FTHF_cligase-like_sf"/>
</dbReference>
<keyword evidence="2" id="KW-0004">4Fe-4S</keyword>
<keyword evidence="10" id="KW-1185">Reference proteome</keyword>
<feature type="domain" description="4Fe-4S ferredoxin-type" evidence="8">
    <location>
        <begin position="351"/>
        <end position="380"/>
    </location>
</feature>
<dbReference type="HOGENOM" id="CLU_023081_5_0_9"/>
<name>A5D031_PELTS</name>
<evidence type="ECO:0000256" key="6">
    <source>
        <dbReference type="ARBA" id="ARBA00023004"/>
    </source>
</evidence>
<dbReference type="PROSITE" id="PS00198">
    <property type="entry name" value="4FE4S_FER_1"/>
    <property type="match status" value="2"/>
</dbReference>
<dbReference type="InterPro" id="IPR017900">
    <property type="entry name" value="4Fe4S_Fe_S_CS"/>
</dbReference>
<sequence length="675" mass="73399">MGRSNIRRQIAEVLADGKVSSALCRFANDYVASRERIYSGKNFLELREEISSAKQRAAGKMEVLAERFAEKLREKGAKVFFASSGHEARDYILRLASGRGVRTVVKSKSMASEEIHLNEYLQENGLEVVETDLGERIIQIYGQRPSHMVMPAIHLSRHEVAGIFSREGGEELPPDPGLLVKVARERLRQKFLSAGMGISGANIAVAETGTLIMVTNEGNGRLTTTLPPVHVVIVGLEKLVETMADAVPILEALPRSATAQAITSYVTFITGPAQGIDLEGNNIVKDMHVILLDNGRTRMSRDPVFKEALQCIRCASCLNVCPVYQQIGGHVFGHVYTGGIGAVLTAFFHGLEQSADIQSLCIGCERCKDFCPGKIDIPRLILELRKRVVEKEGLPFVPGFVLKKVLPARKLFHGSLRLASRIQGPFIDRKKGTVNLPPFLVGGLKNLPPLAGRPLRVRAAGGGGLSIRAAGRPKAGLFAGCLVDFVYPEIGQSVEKVLQSGGIGCVFIAGQTCCGYPARQMGDPGAMAVLARQNLSAMKQAGVDYIVTPCPTCTHALKNIYPSLLKQDSVYGPLAEETSARTYDFADFIYRQGYTKKGMLFKALGKKVAYHDSCHLKRSLGVAEQPRELLKMAGADLVEMKGADECCGFGGSYLLKYPEISGRILNKKLKNIIDS</sequence>
<dbReference type="EMBL" id="AP009389">
    <property type="protein sequence ID" value="BAF60415.1"/>
    <property type="molecule type" value="Genomic_DNA"/>
</dbReference>
<evidence type="ECO:0000256" key="4">
    <source>
        <dbReference type="ARBA" id="ARBA00022737"/>
    </source>
</evidence>
<dbReference type="Pfam" id="PF02589">
    <property type="entry name" value="LUD_dom"/>
    <property type="match status" value="1"/>
</dbReference>
<dbReference type="Proteomes" id="UP000006556">
    <property type="component" value="Chromosome"/>
</dbReference>
<proteinExistence type="predicted"/>
<dbReference type="GO" id="GO:0046872">
    <property type="term" value="F:metal ion binding"/>
    <property type="evidence" value="ECO:0007669"/>
    <property type="project" value="UniProtKB-KW"/>
</dbReference>
<evidence type="ECO:0000256" key="3">
    <source>
        <dbReference type="ARBA" id="ARBA00022723"/>
    </source>
</evidence>
<evidence type="ECO:0000313" key="9">
    <source>
        <dbReference type="EMBL" id="BAF60415.1"/>
    </source>
</evidence>
<evidence type="ECO:0000256" key="7">
    <source>
        <dbReference type="ARBA" id="ARBA00023014"/>
    </source>
</evidence>
<dbReference type="InterPro" id="IPR037171">
    <property type="entry name" value="NagB/RpiA_transferase-like"/>
</dbReference>
<dbReference type="InterPro" id="IPR054704">
    <property type="entry name" value="Quin_L_LdhH-like"/>
</dbReference>
<dbReference type="InterPro" id="IPR003741">
    <property type="entry name" value="LUD_dom"/>
</dbReference>
<accession>A5D031</accession>
<dbReference type="GO" id="GO:0016491">
    <property type="term" value="F:oxidoreductase activity"/>
    <property type="evidence" value="ECO:0007669"/>
    <property type="project" value="UniProtKB-ARBA"/>
</dbReference>
<dbReference type="InterPro" id="IPR004452">
    <property type="entry name" value="LutB/LldF"/>
</dbReference>
<keyword evidence="4" id="KW-0677">Repeat</keyword>
<keyword evidence="7" id="KW-0411">Iron-sulfur</keyword>
<dbReference type="Pfam" id="PF13183">
    <property type="entry name" value="Fer4_8"/>
    <property type="match status" value="1"/>
</dbReference>
<dbReference type="Pfam" id="PF02754">
    <property type="entry name" value="CCG"/>
    <property type="match status" value="2"/>
</dbReference>
<dbReference type="InterPro" id="IPR017896">
    <property type="entry name" value="4Fe4S_Fe-S-bd"/>
</dbReference>
<evidence type="ECO:0000256" key="2">
    <source>
        <dbReference type="ARBA" id="ARBA00022485"/>
    </source>
</evidence>
<evidence type="ECO:0000259" key="8">
    <source>
        <dbReference type="PROSITE" id="PS51379"/>
    </source>
</evidence>
<gene>
    <name evidence="9" type="ordered locus">PTH_2234</name>
</gene>
<dbReference type="AlphaFoldDB" id="A5D031"/>
<organism evidence="9 10">
    <name type="scientific">Pelotomaculum thermopropionicum (strain DSM 13744 / JCM 10971 / SI)</name>
    <dbReference type="NCBI Taxonomy" id="370438"/>
    <lineage>
        <taxon>Bacteria</taxon>
        <taxon>Bacillati</taxon>
        <taxon>Bacillota</taxon>
        <taxon>Clostridia</taxon>
        <taxon>Eubacteriales</taxon>
        <taxon>Desulfotomaculaceae</taxon>
        <taxon>Pelotomaculum</taxon>
    </lineage>
</organism>
<dbReference type="KEGG" id="pth:PTH_2234"/>
<keyword evidence="5" id="KW-0249">Electron transport</keyword>
<reference evidence="10" key="1">
    <citation type="journal article" date="2008" name="Genome Res.">
        <title>The genome of Pelotomaculum thermopropionicum reveals niche-associated evolution in anaerobic microbiota.</title>
        <authorList>
            <person name="Kosaka T."/>
            <person name="Kato S."/>
            <person name="Shimoyama T."/>
            <person name="Ishii S."/>
            <person name="Abe T."/>
            <person name="Watanabe K."/>
        </authorList>
    </citation>
    <scope>NUCLEOTIDE SEQUENCE [LARGE SCALE GENOMIC DNA]</scope>
    <source>
        <strain evidence="10">DSM 13744 / JCM 10971 / SI</strain>
    </source>
</reference>
<dbReference type="PANTHER" id="PTHR47153:SF2">
    <property type="entry name" value="LACTATE UTILIZATION PROTEIN B"/>
    <property type="match status" value="1"/>
</dbReference>
<dbReference type="InterPro" id="IPR004017">
    <property type="entry name" value="Cys_rich_dom"/>
</dbReference>
<dbReference type="eggNOG" id="COG1139">
    <property type="taxonomic scope" value="Bacteria"/>
</dbReference>
<dbReference type="InterPro" id="IPR009051">
    <property type="entry name" value="Helical_ferredxn"/>
</dbReference>
<keyword evidence="1" id="KW-0813">Transport</keyword>
<protein>
    <submittedName>
        <fullName evidence="9">Uncharacterized conserved protein</fullName>
    </submittedName>
</protein>
<evidence type="ECO:0000256" key="5">
    <source>
        <dbReference type="ARBA" id="ARBA00022982"/>
    </source>
</evidence>